<dbReference type="Gene3D" id="2.60.40.10">
    <property type="entry name" value="Immunoglobulins"/>
    <property type="match status" value="1"/>
</dbReference>
<gene>
    <name evidence="2" type="ordered locus">SGRA_2501</name>
</gene>
<accession>H6L5L3</accession>
<dbReference type="OrthoDB" id="9811934at2"/>
<evidence type="ECO:0000256" key="1">
    <source>
        <dbReference type="SAM" id="SignalP"/>
    </source>
</evidence>
<dbReference type="Proteomes" id="UP000007519">
    <property type="component" value="Chromosome"/>
</dbReference>
<dbReference type="EMBL" id="CP002831">
    <property type="protein sequence ID" value="AFC25229.1"/>
    <property type="molecule type" value="Genomic_DNA"/>
</dbReference>
<feature type="chain" id="PRO_5003603934" description="Secretion system C-terminal sorting domain-containing protein" evidence="1">
    <location>
        <begin position="21"/>
        <end position="1054"/>
    </location>
</feature>
<protein>
    <recommendedName>
        <fullName evidence="4">Secretion system C-terminal sorting domain-containing protein</fullName>
    </recommendedName>
</protein>
<dbReference type="SUPFAM" id="SSF117074">
    <property type="entry name" value="Hypothetical protein PA1324"/>
    <property type="match status" value="1"/>
</dbReference>
<proteinExistence type="predicted"/>
<dbReference type="KEGG" id="sgn:SGRA_2501"/>
<dbReference type="AlphaFoldDB" id="H6L5L3"/>
<organism evidence="2 3">
    <name type="scientific">Saprospira grandis (strain Lewin)</name>
    <dbReference type="NCBI Taxonomy" id="984262"/>
    <lineage>
        <taxon>Bacteria</taxon>
        <taxon>Pseudomonadati</taxon>
        <taxon>Bacteroidota</taxon>
        <taxon>Saprospiria</taxon>
        <taxon>Saprospirales</taxon>
        <taxon>Saprospiraceae</taxon>
        <taxon>Saprospira</taxon>
    </lineage>
</organism>
<dbReference type="InterPro" id="IPR013783">
    <property type="entry name" value="Ig-like_fold"/>
</dbReference>
<keyword evidence="1" id="KW-0732">Signal</keyword>
<sequence>MKYIQPLIIAFLSFPLLLWAQDPPSAQVWMQANRLSALIKNGGDLFNDGQNAAFLTPKKADSSEQLAAIGLLGLSLGGQNAAGDLYLAAQTYGQGAPDFWPGPIDSLSQQADSLLSRRFNYIWTVELLDIWTALEDYRDNGQIDGPLPSSLLIWPARGNAYYPQNLGFALPDQSLAPFFDRDGDGRYEPYEGDFPTYRMGDSTALADQIFWTVLNDLSGGHQFTQGNSMGLEVQLTAYAFGCLALEQSLRESLFLNYKIINRSNQDYQQFWAGFYTDFDLGCPADDYIGTDSSLRTVYTYNADYLDQTQLCQSDNYGSQPPVVALSFLNCSLDRSIYNLNSNLPPFGHPSGPNMDQEFYHLLAGRWSNGQPIRPYASGYDSLGQGQSAYVFPHYPFDSSAGAWWAGDGYSWAQGQDFRVMASHFKGDLLAGESLEIDLMLSYHYADSLMGLYQMLRLLPQNIPSLQQAWAQGIGRGACYQPQDFSASISGYLYEDQNANCQKDSHERLFVQQFICAERQGQRYYATTDSLGFYQFNALPFGEYQLWAVRPSHYWQDACQLQGQYTVQLQHPQGQQQNIALQALDHCPFLQIQLDGANLDACSEQQQWLNYENRGSDTAYQAYVELFWPRQLHLDSASLPFSQIDSQSYRIDLGDLAPQASGQLDLWSSLTCDSVLAGQAFCLEAHVYPDSLCRPIYEETVLAVSAECEGDSIVFYLQNIGLASLVPVRTQLIVIEDDLMQPPFPVTIYGAGVTEVRIPVQPGLSYRALLEQASGNWSAPVISDAIEGCGLDSLGQMHLGYIQQLANLPATVFGAEHCIVLQDSFKSLGHPQTQVLPLGYAAPAYIFPSDPLHVQFLLRGPFKGQLRLRDSLSPYLLPSSLRQQASSHSANWALEEQGILKVDFGFIDLAAEEELLFSYAIEQRDNNRPSSLIHQQWSYQKDSLPWAFTALNSRVVGHNFFSVLSNAPTSNTETLSYRFWPLPAQERLNYSALQGWEQGQEIRLYNMLGQELGRYPLLGPQGQIQLGDWPNGVYLLQLFSADRQLLGQQQFTIAQ</sequence>
<dbReference type="eggNOG" id="COG1520">
    <property type="taxonomic scope" value="Bacteria"/>
</dbReference>
<keyword evidence="3" id="KW-1185">Reference proteome</keyword>
<dbReference type="HOGENOM" id="CLU_290324_0_0_10"/>
<name>H6L5L3_SAPGL</name>
<dbReference type="RefSeq" id="WP_015692842.1">
    <property type="nucleotide sequence ID" value="NC_016940.1"/>
</dbReference>
<reference evidence="2 3" key="1">
    <citation type="journal article" date="2012" name="Stand. Genomic Sci.">
        <title>Complete genome sequencing and analysis of Saprospira grandis str. Lewin, a predatory marine bacterium.</title>
        <authorList>
            <person name="Saw J.H."/>
            <person name="Yuryev A."/>
            <person name="Kanbe M."/>
            <person name="Hou S."/>
            <person name="Young A.G."/>
            <person name="Aizawa S."/>
            <person name="Alam M."/>
        </authorList>
    </citation>
    <scope>NUCLEOTIDE SEQUENCE [LARGE SCALE GENOMIC DNA]</scope>
    <source>
        <strain evidence="2 3">Lewin</strain>
    </source>
</reference>
<feature type="signal peptide" evidence="1">
    <location>
        <begin position="1"/>
        <end position="20"/>
    </location>
</feature>
<evidence type="ECO:0000313" key="2">
    <source>
        <dbReference type="EMBL" id="AFC25229.1"/>
    </source>
</evidence>
<evidence type="ECO:0008006" key="4">
    <source>
        <dbReference type="Google" id="ProtNLM"/>
    </source>
</evidence>
<evidence type="ECO:0000313" key="3">
    <source>
        <dbReference type="Proteomes" id="UP000007519"/>
    </source>
</evidence>